<evidence type="ECO:0000256" key="1">
    <source>
        <dbReference type="SAM" id="Phobius"/>
    </source>
</evidence>
<reference evidence="3 4" key="1">
    <citation type="submission" date="2017-02" db="EMBL/GenBank/DDBJ databases">
        <title>Genomes of Trichoderma spp. with biocontrol activity.</title>
        <authorList>
            <person name="Gardiner D."/>
            <person name="Kazan K."/>
            <person name="Vos C."/>
            <person name="Harvey P."/>
        </authorList>
    </citation>
    <scope>NUCLEOTIDE SEQUENCE [LARGE SCALE GENOMIC DNA]</scope>
    <source>
        <strain evidence="3 4">A5MH</strain>
    </source>
</reference>
<organism evidence="3 4">
    <name type="scientific">Trichoderma gamsii</name>
    <dbReference type="NCBI Taxonomy" id="398673"/>
    <lineage>
        <taxon>Eukaryota</taxon>
        <taxon>Fungi</taxon>
        <taxon>Dikarya</taxon>
        <taxon>Ascomycota</taxon>
        <taxon>Pezizomycotina</taxon>
        <taxon>Sordariomycetes</taxon>
        <taxon>Hypocreomycetidae</taxon>
        <taxon>Hypocreales</taxon>
        <taxon>Hypocreaceae</taxon>
        <taxon>Trichoderma</taxon>
    </lineage>
</organism>
<name>A0A2K0TDQ2_9HYPO</name>
<keyword evidence="1" id="KW-1133">Transmembrane helix</keyword>
<keyword evidence="1" id="KW-0812">Transmembrane</keyword>
<dbReference type="Pfam" id="PF09995">
    <property type="entry name" value="MPAB_Lcp_cat"/>
    <property type="match status" value="1"/>
</dbReference>
<dbReference type="InterPro" id="IPR018713">
    <property type="entry name" value="MPAB/Lcp_cat_dom"/>
</dbReference>
<comment type="caution">
    <text evidence="3">The sequence shown here is derived from an EMBL/GenBank/DDBJ whole genome shotgun (WGS) entry which is preliminary data.</text>
</comment>
<keyword evidence="1" id="KW-0472">Membrane</keyword>
<dbReference type="InterPro" id="IPR037473">
    <property type="entry name" value="Lcp-like"/>
</dbReference>
<evidence type="ECO:0000313" key="3">
    <source>
        <dbReference type="EMBL" id="PNP43656.1"/>
    </source>
</evidence>
<feature type="transmembrane region" description="Helical" evidence="1">
    <location>
        <begin position="429"/>
        <end position="452"/>
    </location>
</feature>
<dbReference type="AlphaFoldDB" id="A0A2K0TDQ2"/>
<proteinExistence type="predicted"/>
<sequence length="461" mass="51781">MAYHKVGNYSFQWTDLHLSPEKLNPLRHQHDQLGSYAVNKLQQISREQKGDAAAAEKSLCHGPFDVYATLRDHYAEDEKLNKLWEELYTVPEWVDWEQLKRGQRFFYRYAAANLVGFALQGFIGQNSSTPSAVEVLARTGSFSTRVLLRRLLETTQFILEATESVEAIQPGGHGHTTAVRVRLLHSAVRERILRLTEKQPGYFDVKNLGIPVNMLDSIHSTAAFCCGHLWFQLPQMGVYPTQQEAADYVALWRYLGYLQGVPDGYFSSVAHAKATMESMVLHELKLTPTSLIVGHNFVECVKDLPPVMISAGFIEAGSRMLNGHEVCDGLGFGRPGPLAYACWRGHCWFVGALALVQQWIPAVDEAMVAYWRKTLNYGVFNSKGCLQGGSKMEFKYVPQLGKTTKREDNGRAALGSFVTSPLGRPLETFYFAVFVIGCLLICGSLFGVYWGARKTMVEYVW</sequence>
<evidence type="ECO:0000259" key="2">
    <source>
        <dbReference type="Pfam" id="PF09995"/>
    </source>
</evidence>
<dbReference type="OrthoDB" id="6361347at2759"/>
<protein>
    <recommendedName>
        <fullName evidence="2">ER-bound oxygenase mpaB/mpaB'/Rubber oxygenase catalytic domain-containing protein</fullName>
    </recommendedName>
</protein>
<dbReference type="PANTHER" id="PTHR37539:SF1">
    <property type="entry name" value="ER-BOUND OXYGENASE MPAB_MPAB'_RUBBER OXYGENASE CATALYTIC DOMAIN-CONTAINING PROTEIN"/>
    <property type="match status" value="1"/>
</dbReference>
<accession>A0A2K0TDQ2</accession>
<dbReference type="EMBL" id="MTYH01000037">
    <property type="protein sequence ID" value="PNP43656.1"/>
    <property type="molecule type" value="Genomic_DNA"/>
</dbReference>
<evidence type="ECO:0000313" key="4">
    <source>
        <dbReference type="Proteomes" id="UP000236546"/>
    </source>
</evidence>
<feature type="domain" description="ER-bound oxygenase mpaB/mpaB'/Rubber oxygenase catalytic" evidence="2">
    <location>
        <begin position="110"/>
        <end position="351"/>
    </location>
</feature>
<dbReference type="GO" id="GO:0016491">
    <property type="term" value="F:oxidoreductase activity"/>
    <property type="evidence" value="ECO:0007669"/>
    <property type="project" value="InterPro"/>
</dbReference>
<dbReference type="Proteomes" id="UP000236546">
    <property type="component" value="Unassembled WGS sequence"/>
</dbReference>
<gene>
    <name evidence="3" type="ORF">TGAMA5MH_04628</name>
</gene>
<dbReference type="PANTHER" id="PTHR37539">
    <property type="entry name" value="SECRETED PROTEIN-RELATED"/>
    <property type="match status" value="1"/>
</dbReference>